<dbReference type="HOGENOM" id="CLU_083287_17_0_6"/>
<dbReference type="Pfam" id="PF01047">
    <property type="entry name" value="MarR"/>
    <property type="match status" value="1"/>
</dbReference>
<dbReference type="AlphaFoldDB" id="A0A060GY16"/>
<evidence type="ECO:0000259" key="1">
    <source>
        <dbReference type="PROSITE" id="PS50995"/>
    </source>
</evidence>
<dbReference type="PROSITE" id="PS50995">
    <property type="entry name" value="HTH_MARR_2"/>
    <property type="match status" value="1"/>
</dbReference>
<dbReference type="SUPFAM" id="SSF46785">
    <property type="entry name" value="Winged helix' DNA-binding domain"/>
    <property type="match status" value="1"/>
</dbReference>
<dbReference type="InterPro" id="IPR036388">
    <property type="entry name" value="WH-like_DNA-bd_sf"/>
</dbReference>
<feature type="domain" description="HTH marR-type" evidence="1">
    <location>
        <begin position="25"/>
        <end position="159"/>
    </location>
</feature>
<dbReference type="GO" id="GO:0006950">
    <property type="term" value="P:response to stress"/>
    <property type="evidence" value="ECO:0007669"/>
    <property type="project" value="TreeGrafter"/>
</dbReference>
<evidence type="ECO:0000313" key="2">
    <source>
        <dbReference type="EMBL" id="AIC09339.1"/>
    </source>
</evidence>
<dbReference type="RefSeq" id="WP_020852326.1">
    <property type="nucleotide sequence ID" value="NZ_CP006696.1"/>
</dbReference>
<dbReference type="PANTHER" id="PTHR33164:SF43">
    <property type="entry name" value="HTH-TYPE TRANSCRIPTIONAL REPRESSOR YETL"/>
    <property type="match status" value="1"/>
</dbReference>
<dbReference type="PANTHER" id="PTHR33164">
    <property type="entry name" value="TRANSCRIPTIONAL REGULATOR, MARR FAMILY"/>
    <property type="match status" value="1"/>
</dbReference>
<dbReference type="PRINTS" id="PR00598">
    <property type="entry name" value="HTHMARR"/>
</dbReference>
<organism evidence="2 3">
    <name type="scientific">Xylella fastidiosa subsp. sandyi Ann-1</name>
    <dbReference type="NCBI Taxonomy" id="155920"/>
    <lineage>
        <taxon>Bacteria</taxon>
        <taxon>Pseudomonadati</taxon>
        <taxon>Pseudomonadota</taxon>
        <taxon>Gammaproteobacteria</taxon>
        <taxon>Lysobacterales</taxon>
        <taxon>Lysobacteraceae</taxon>
        <taxon>Xylella</taxon>
    </lineage>
</organism>
<proteinExistence type="predicted"/>
<dbReference type="Gene3D" id="1.10.10.10">
    <property type="entry name" value="Winged helix-like DNA-binding domain superfamily/Winged helix DNA-binding domain"/>
    <property type="match status" value="1"/>
</dbReference>
<dbReference type="Proteomes" id="UP000027215">
    <property type="component" value="Chromosome"/>
</dbReference>
<name>A0A060GY16_XYLFS</name>
<reference evidence="2 3" key="1">
    <citation type="submission" date="2013-08" db="EMBL/GenBank/DDBJ databases">
        <authorList>
            <person name="Stouthamer R."/>
            <person name="Nunney L."/>
        </authorList>
    </citation>
    <scope>NUCLEOTIDE SEQUENCE [LARGE SCALE GENOMIC DNA]</scope>
    <source>
        <strain evidence="3">ann-1</strain>
    </source>
</reference>
<evidence type="ECO:0000313" key="3">
    <source>
        <dbReference type="Proteomes" id="UP000027215"/>
    </source>
</evidence>
<dbReference type="GO" id="GO:0003700">
    <property type="term" value="F:DNA-binding transcription factor activity"/>
    <property type="evidence" value="ECO:0007669"/>
    <property type="project" value="InterPro"/>
</dbReference>
<dbReference type="PATRIC" id="fig|155920.8.peg.448"/>
<dbReference type="EMBL" id="CP006696">
    <property type="protein sequence ID" value="AIC09339.1"/>
    <property type="molecule type" value="Genomic_DNA"/>
</dbReference>
<dbReference type="KEGG" id="xfs:D934_01875"/>
<dbReference type="InterPro" id="IPR036390">
    <property type="entry name" value="WH_DNA-bd_sf"/>
</dbReference>
<sequence>MESLETTDLRIAVTCQRFPAYSRNQAVLLGLVKHIYKRIHTDCNRFLRRFGLSYPEYDILMIIYGTEDFSLTPTEVAESSGEKPANVTRLTNSLCEKGLIRRSIHHNDRRKVTLTLEPAALELLDKALPEACVQMEAQVCNLSEQENQQLEHLLKKMLSMIDKSTDKQ</sequence>
<dbReference type="SMART" id="SM00347">
    <property type="entry name" value="HTH_MARR"/>
    <property type="match status" value="1"/>
</dbReference>
<accession>A0A060GY16</accession>
<protein>
    <submittedName>
        <fullName evidence="2">MarR family transcriptional regulator</fullName>
    </submittedName>
</protein>
<dbReference type="InterPro" id="IPR000835">
    <property type="entry name" value="HTH_MarR-typ"/>
</dbReference>
<dbReference type="InterPro" id="IPR039422">
    <property type="entry name" value="MarR/SlyA-like"/>
</dbReference>
<gene>
    <name evidence="2" type="ORF">D934_01875</name>
</gene>